<accession>A0ABZ1JKZ3</accession>
<dbReference type="Proteomes" id="UP001432166">
    <property type="component" value="Chromosome"/>
</dbReference>
<feature type="signal peptide" evidence="2">
    <location>
        <begin position="1"/>
        <end position="35"/>
    </location>
</feature>
<keyword evidence="4" id="KW-1185">Reference proteome</keyword>
<feature type="region of interest" description="Disordered" evidence="1">
    <location>
        <begin position="417"/>
        <end position="444"/>
    </location>
</feature>
<evidence type="ECO:0000256" key="2">
    <source>
        <dbReference type="SAM" id="SignalP"/>
    </source>
</evidence>
<evidence type="ECO:0000313" key="3">
    <source>
        <dbReference type="EMBL" id="WTP50872.1"/>
    </source>
</evidence>
<dbReference type="InterPro" id="IPR036278">
    <property type="entry name" value="Sialidase_sf"/>
</dbReference>
<evidence type="ECO:0008006" key="5">
    <source>
        <dbReference type="Google" id="ProtNLM"/>
    </source>
</evidence>
<sequence length="887" mass="92446">MSVFHARRFRRCTAAGLCGAALTASALLAPTPTLAATATATASASDGGRATVGVVSPAENQGESEGRGGGLRTGQSAEMGDDGRVELVDGRDVRVTADARGARYSVASLNGTVSVRPAGKPASDAATATLPLPKEAGGTRRAATTAAATRTTTKAMTAAATSAKAAAASYTVKLRITNADVRSKQFYVWDRKTWTSYSVPLGDPGDSATVKLPPGDYFAVALHNEWMEPSYLLTSSFTVGSAAKTVSFDERAAKETAIRTDDTTATREASAVWISVPGGDLAGFAGSGADKVYVTPFTRSGVSLRVHEVLGKKGASASVPSPYRYDLTHSFTGSVPASPVKTVGASSLAKTVTKVAAPGTRTTASLQSVPSFGEWTGVYIGSAVPVAGSVTEYATAGITYSRLLSYGTGEASLSLPDRRLSAGTGAGETLGTAPAQPLRREGGGSQRNFDKIWLYEPNTFSDAAGHPGTDSRATYSYKLTSSDGVTHAQADGLDAYDTLSTPNLQSLTRTYTLDQRVHRRVPYSRLSTDVHNEWTFRSEYAEGRELPLIDTRLSVPALNGFGRVTAAGPVRIEAGATTRGTDATVANTRVTGLAHSTDDGATWTDATVAADGSATVDVPATASFVSLRVTAADDQGGVLRRTITRAFAGPAPQGDETVGATRISNVVVNGGKAVELTDAPLQEFTAKFTATDPSGIAGGDMYLYKGSYDTPDAVLHGSWSATCTKVNATTSTCETQFAYIQPRWTLGRNALAGTWKLAAWAESADGKGHVDVHAARTVPVLRDAKLTANAAPEPVTKGKTLTITGKLTRVDWETRGGYHAFTGQKATLQFRKKGTSAYTTVKTVTTDGSGNLKTTAKASTDGYWRYSFAATSTTASVNATGDYVDVR</sequence>
<keyword evidence="2" id="KW-0732">Signal</keyword>
<evidence type="ECO:0000313" key="4">
    <source>
        <dbReference type="Proteomes" id="UP001432166"/>
    </source>
</evidence>
<organism evidence="3 4">
    <name type="scientific">Streptomyces tauricus</name>
    <dbReference type="NCBI Taxonomy" id="68274"/>
    <lineage>
        <taxon>Bacteria</taxon>
        <taxon>Bacillati</taxon>
        <taxon>Actinomycetota</taxon>
        <taxon>Actinomycetes</taxon>
        <taxon>Kitasatosporales</taxon>
        <taxon>Streptomycetaceae</taxon>
        <taxon>Streptomyces</taxon>
        <taxon>Streptomyces aurantiacus group</taxon>
    </lineage>
</organism>
<protein>
    <recommendedName>
        <fullName evidence="5">Peptidase</fullName>
    </recommendedName>
</protein>
<dbReference type="RefSeq" id="WP_328938187.1">
    <property type="nucleotide sequence ID" value="NZ_CP108133.1"/>
</dbReference>
<name>A0ABZ1JKZ3_9ACTN</name>
<proteinExistence type="predicted"/>
<gene>
    <name evidence="3" type="ORF">OG288_22720</name>
</gene>
<reference evidence="3" key="1">
    <citation type="submission" date="2022-10" db="EMBL/GenBank/DDBJ databases">
        <title>The complete genomes of actinobacterial strains from the NBC collection.</title>
        <authorList>
            <person name="Joergensen T.S."/>
            <person name="Alvarez Arevalo M."/>
            <person name="Sterndorff E.B."/>
            <person name="Faurdal D."/>
            <person name="Vuksanovic O."/>
            <person name="Mourched A.-S."/>
            <person name="Charusanti P."/>
            <person name="Shaw S."/>
            <person name="Blin K."/>
            <person name="Weber T."/>
        </authorList>
    </citation>
    <scope>NUCLEOTIDE SEQUENCE</scope>
    <source>
        <strain evidence="3">NBC_00189</strain>
    </source>
</reference>
<feature type="region of interest" description="Disordered" evidence="1">
    <location>
        <begin position="42"/>
        <end position="83"/>
    </location>
</feature>
<dbReference type="SUPFAM" id="SSF50939">
    <property type="entry name" value="Sialidases"/>
    <property type="match status" value="1"/>
</dbReference>
<evidence type="ECO:0000256" key="1">
    <source>
        <dbReference type="SAM" id="MobiDB-lite"/>
    </source>
</evidence>
<feature type="chain" id="PRO_5046802679" description="Peptidase" evidence="2">
    <location>
        <begin position="36"/>
        <end position="887"/>
    </location>
</feature>
<dbReference type="EMBL" id="CP108133">
    <property type="protein sequence ID" value="WTP50872.1"/>
    <property type="molecule type" value="Genomic_DNA"/>
</dbReference>